<evidence type="ECO:0000256" key="2">
    <source>
        <dbReference type="SAM" id="SignalP"/>
    </source>
</evidence>
<dbReference type="SUPFAM" id="SSF69318">
    <property type="entry name" value="Integrin alpha N-terminal domain"/>
    <property type="match status" value="1"/>
</dbReference>
<dbReference type="EMBL" id="VIKR01000005">
    <property type="protein sequence ID" value="TQV72177.1"/>
    <property type="molecule type" value="Genomic_DNA"/>
</dbReference>
<dbReference type="Pfam" id="PF13517">
    <property type="entry name" value="FG-GAP_3"/>
    <property type="match status" value="2"/>
</dbReference>
<comment type="caution">
    <text evidence="3">The sequence shown here is derived from an EMBL/GenBank/DDBJ whole genome shotgun (WGS) entry which is preliminary data.</text>
</comment>
<protein>
    <submittedName>
        <fullName evidence="3">VCBS repeat-containing protein</fullName>
    </submittedName>
</protein>
<dbReference type="InterPro" id="IPR013517">
    <property type="entry name" value="FG-GAP"/>
</dbReference>
<name>A0A545T4M6_9GAMM</name>
<organism evidence="3 4">
    <name type="scientific">Aliikangiella marina</name>
    <dbReference type="NCBI Taxonomy" id="1712262"/>
    <lineage>
        <taxon>Bacteria</taxon>
        <taxon>Pseudomonadati</taxon>
        <taxon>Pseudomonadota</taxon>
        <taxon>Gammaproteobacteria</taxon>
        <taxon>Oceanospirillales</taxon>
        <taxon>Pleioneaceae</taxon>
        <taxon>Aliikangiella</taxon>
    </lineage>
</organism>
<gene>
    <name evidence="3" type="ORF">FLL45_18330</name>
</gene>
<dbReference type="RefSeq" id="WP_142943507.1">
    <property type="nucleotide sequence ID" value="NZ_VIKR01000005.1"/>
</dbReference>
<dbReference type="Proteomes" id="UP000317839">
    <property type="component" value="Unassembled WGS sequence"/>
</dbReference>
<reference evidence="3 4" key="1">
    <citation type="submission" date="2019-06" db="EMBL/GenBank/DDBJ databases">
        <title>Draft genome of Aliikangiella marina GYP-15.</title>
        <authorList>
            <person name="Wang G."/>
        </authorList>
    </citation>
    <scope>NUCLEOTIDE SEQUENCE [LARGE SCALE GENOMIC DNA]</scope>
    <source>
        <strain evidence="3 4">GYP-15</strain>
    </source>
</reference>
<feature type="chain" id="PRO_5022221675" evidence="2">
    <location>
        <begin position="21"/>
        <end position="499"/>
    </location>
</feature>
<dbReference type="InterPro" id="IPR028994">
    <property type="entry name" value="Integrin_alpha_N"/>
</dbReference>
<evidence type="ECO:0000313" key="4">
    <source>
        <dbReference type="Proteomes" id="UP000317839"/>
    </source>
</evidence>
<dbReference type="PANTHER" id="PTHR46580">
    <property type="entry name" value="SENSOR KINASE-RELATED"/>
    <property type="match status" value="1"/>
</dbReference>
<feature type="signal peptide" evidence="2">
    <location>
        <begin position="1"/>
        <end position="20"/>
    </location>
</feature>
<accession>A0A545T4M6</accession>
<proteinExistence type="predicted"/>
<evidence type="ECO:0000313" key="3">
    <source>
        <dbReference type="EMBL" id="TQV72177.1"/>
    </source>
</evidence>
<evidence type="ECO:0000256" key="1">
    <source>
        <dbReference type="ARBA" id="ARBA00022729"/>
    </source>
</evidence>
<dbReference type="AlphaFoldDB" id="A0A545T4M6"/>
<sequence>MTIRWLLCIALFSLSSAVSAQLKFEEHFLQTEFKITHPVITANLLGGEEPQIVIIGEDESKQRILTTYQLVKDADTQKLRYQEIAMLVIPDNFLAFDLLKTKDAEKILFQSNEAIYELDLVTRNFIKIIDSPSIYLKEKGQFLAQREFVKDANGDEIDDIIVPDFRNIQVFLQNEQGDFSKQVLPIDPKISLSNGSATYSETPVYFADLNLDQKHDLIVVKDASFQVFHQNGNGTFKTDSQLIQVPIDFKEMNWWEIRESDGEQMDQSSLAYRTVSQLKDINNDSVVDLMVRFSKTDGVLDRQNNYEIYLGKPNGSKVDFADKPDSVLEVDGTTVAVKTIDLDGDKKSEVLLTSLDIGVSQIIGALLSGSIDQDVYVFKMNQDDKYEEDPKVSKDVELSFSLSSGKRGQPVVKAADFNGDGLKDLLFSNGSKSMKIYMGTDKKRMFKRKSSKFKVTVPKDGEFVETKDLNNDGKEDLMVRYGRQDDEALKNKVVILMSR</sequence>
<keyword evidence="4" id="KW-1185">Reference proteome</keyword>
<keyword evidence="1 2" id="KW-0732">Signal</keyword>
<dbReference type="PANTHER" id="PTHR46580:SF2">
    <property type="entry name" value="MAM DOMAIN-CONTAINING PROTEIN"/>
    <property type="match status" value="1"/>
</dbReference>
<dbReference type="OrthoDB" id="7054769at2"/>
<dbReference type="Gene3D" id="2.130.10.130">
    <property type="entry name" value="Integrin alpha, N-terminal"/>
    <property type="match status" value="2"/>
</dbReference>